<keyword evidence="3" id="KW-1185">Reference proteome</keyword>
<sequence>MKQLKEIIYFSTPFLLVYSFIGMLVSLFFSKSDYFAFGRSWLAIRRLEDYAPYDLAYEFDFELKAWEMYFLVGLFVLLVLIISKQLEMFVANRKKKEVQHVPIK</sequence>
<protein>
    <submittedName>
        <fullName evidence="2">Uncharacterized protein</fullName>
    </submittedName>
</protein>
<keyword evidence="1" id="KW-1133">Transmembrane helix</keyword>
<feature type="transmembrane region" description="Helical" evidence="1">
    <location>
        <begin position="68"/>
        <end position="86"/>
    </location>
</feature>
<comment type="caution">
    <text evidence="2">The sequence shown here is derived from an EMBL/GenBank/DDBJ whole genome shotgun (WGS) entry which is preliminary data.</text>
</comment>
<evidence type="ECO:0000256" key="1">
    <source>
        <dbReference type="SAM" id="Phobius"/>
    </source>
</evidence>
<evidence type="ECO:0000313" key="3">
    <source>
        <dbReference type="Proteomes" id="UP001084197"/>
    </source>
</evidence>
<gene>
    <name evidence="2" type="ORF">OWO01_15465</name>
</gene>
<proteinExistence type="predicted"/>
<keyword evidence="1" id="KW-0472">Membrane</keyword>
<feature type="transmembrane region" description="Helical" evidence="1">
    <location>
        <begin position="7"/>
        <end position="29"/>
    </location>
</feature>
<organism evidence="2 3">
    <name type="scientific">Natronobacillus azotifigens</name>
    <dbReference type="NCBI Taxonomy" id="472978"/>
    <lineage>
        <taxon>Bacteria</taxon>
        <taxon>Bacillati</taxon>
        <taxon>Bacillota</taxon>
        <taxon>Bacilli</taxon>
        <taxon>Bacillales</taxon>
        <taxon>Bacillaceae</taxon>
        <taxon>Natronobacillus</taxon>
    </lineage>
</organism>
<keyword evidence="1" id="KW-0812">Transmembrane</keyword>
<dbReference type="RefSeq" id="WP_268781384.1">
    <property type="nucleotide sequence ID" value="NZ_JAPRAT010000048.1"/>
</dbReference>
<name>A0A9J6RHL2_9BACI</name>
<accession>A0A9J6RHL2</accession>
<dbReference type="Proteomes" id="UP001084197">
    <property type="component" value="Unassembled WGS sequence"/>
</dbReference>
<reference evidence="2" key="1">
    <citation type="submission" date="2022-11" db="EMBL/GenBank/DDBJ databases">
        <title>WGS of Natronobacillus azotifigens 24KS-1, an anaerobic diazotrophic haloalkaliphile from soda-rich habitats.</title>
        <authorList>
            <person name="Sorokin D.Y."/>
            <person name="Merkel A.Y."/>
        </authorList>
    </citation>
    <scope>NUCLEOTIDE SEQUENCE</scope>
    <source>
        <strain evidence="2">24KS-1</strain>
    </source>
</reference>
<evidence type="ECO:0000313" key="2">
    <source>
        <dbReference type="EMBL" id="MCZ0704609.1"/>
    </source>
</evidence>
<dbReference type="EMBL" id="JAPRAT010000048">
    <property type="protein sequence ID" value="MCZ0704609.1"/>
    <property type="molecule type" value="Genomic_DNA"/>
</dbReference>
<dbReference type="AlphaFoldDB" id="A0A9J6RHL2"/>